<dbReference type="AlphaFoldDB" id="A0A9P6KEM2"/>
<proteinExistence type="predicted"/>
<gene>
    <name evidence="1" type="ORF">BGW38_000744</name>
</gene>
<comment type="caution">
    <text evidence="1">The sequence shown here is derived from an EMBL/GenBank/DDBJ whole genome shotgun (WGS) entry which is preliminary data.</text>
</comment>
<protein>
    <submittedName>
        <fullName evidence="1">Uncharacterized protein</fullName>
    </submittedName>
</protein>
<organism evidence="1 2">
    <name type="scientific">Lunasporangiospora selenospora</name>
    <dbReference type="NCBI Taxonomy" id="979761"/>
    <lineage>
        <taxon>Eukaryota</taxon>
        <taxon>Fungi</taxon>
        <taxon>Fungi incertae sedis</taxon>
        <taxon>Mucoromycota</taxon>
        <taxon>Mortierellomycotina</taxon>
        <taxon>Mortierellomycetes</taxon>
        <taxon>Mortierellales</taxon>
        <taxon>Mortierellaceae</taxon>
        <taxon>Lunasporangiospora</taxon>
    </lineage>
</organism>
<evidence type="ECO:0000313" key="1">
    <source>
        <dbReference type="EMBL" id="KAF9582038.1"/>
    </source>
</evidence>
<evidence type="ECO:0000313" key="2">
    <source>
        <dbReference type="Proteomes" id="UP000780801"/>
    </source>
</evidence>
<dbReference type="Proteomes" id="UP000780801">
    <property type="component" value="Unassembled WGS sequence"/>
</dbReference>
<keyword evidence="2" id="KW-1185">Reference proteome</keyword>
<accession>A0A9P6KEM2</accession>
<name>A0A9P6KEM2_9FUNG</name>
<reference evidence="1" key="1">
    <citation type="journal article" date="2020" name="Fungal Divers.">
        <title>Resolving the Mortierellaceae phylogeny through synthesis of multi-gene phylogenetics and phylogenomics.</title>
        <authorList>
            <person name="Vandepol N."/>
            <person name="Liber J."/>
            <person name="Desiro A."/>
            <person name="Na H."/>
            <person name="Kennedy M."/>
            <person name="Barry K."/>
            <person name="Grigoriev I.V."/>
            <person name="Miller A.N."/>
            <person name="O'Donnell K."/>
            <person name="Stajich J.E."/>
            <person name="Bonito G."/>
        </authorList>
    </citation>
    <scope>NUCLEOTIDE SEQUENCE</scope>
    <source>
        <strain evidence="1">KOD1015</strain>
    </source>
</reference>
<dbReference type="EMBL" id="JAABOA010001214">
    <property type="protein sequence ID" value="KAF9582038.1"/>
    <property type="molecule type" value="Genomic_DNA"/>
</dbReference>
<feature type="non-terminal residue" evidence="1">
    <location>
        <position position="1"/>
    </location>
</feature>
<sequence>ADAVRGPRRAVAGVCGEEAVLLVVDILIDGGAAPRDSIQVQQRPVRTNQHSRQFL</sequence>